<dbReference type="PROSITE" id="PS51917">
    <property type="entry name" value="PRU"/>
    <property type="match status" value="1"/>
</dbReference>
<dbReference type="Pfam" id="PF04683">
    <property type="entry name" value="Rpn13_ADRM1_Pru"/>
    <property type="match status" value="1"/>
</dbReference>
<protein>
    <recommendedName>
        <fullName evidence="8">Proteasomal ubiquitin receptor ADRM1 homolog</fullName>
    </recommendedName>
</protein>
<dbReference type="Proteomes" id="UP000015104">
    <property type="component" value="Unassembled WGS sequence"/>
</dbReference>
<dbReference type="Gene3D" id="2.30.29.70">
    <property type="entry name" value="Proteasomal ubiquitin receptor Rpn13/ADRM1"/>
    <property type="match status" value="1"/>
</dbReference>
<dbReference type="Gene3D" id="1.10.2020.20">
    <property type="match status" value="1"/>
</dbReference>
<evidence type="ECO:0000313" key="13">
    <source>
        <dbReference type="Proteomes" id="UP000015104"/>
    </source>
</evidence>
<feature type="region of interest" description="Disordered" evidence="9">
    <location>
        <begin position="370"/>
        <end position="392"/>
    </location>
</feature>
<reference evidence="12" key="2">
    <citation type="submission" date="2015-06" db="UniProtKB">
        <authorList>
            <consortium name="EnsemblMetazoa"/>
        </authorList>
    </citation>
    <scope>IDENTIFICATION</scope>
</reference>
<evidence type="ECO:0000259" key="11">
    <source>
        <dbReference type="PROSITE" id="PS51917"/>
    </source>
</evidence>
<gene>
    <name evidence="12" type="primary">107360565</name>
</gene>
<dbReference type="InterPro" id="IPR032368">
    <property type="entry name" value="RPN13_DEUBAD"/>
</dbReference>
<evidence type="ECO:0000256" key="2">
    <source>
        <dbReference type="ARBA" id="ARBA00004496"/>
    </source>
</evidence>
<dbReference type="GO" id="GO:0061133">
    <property type="term" value="F:endopeptidase activator activity"/>
    <property type="evidence" value="ECO:0007669"/>
    <property type="project" value="TreeGrafter"/>
</dbReference>
<dbReference type="GO" id="GO:0005737">
    <property type="term" value="C:cytoplasm"/>
    <property type="evidence" value="ECO:0007669"/>
    <property type="project" value="UniProtKB-SubCell"/>
</dbReference>
<dbReference type="GO" id="GO:0008541">
    <property type="term" value="C:proteasome regulatory particle, lid subcomplex"/>
    <property type="evidence" value="ECO:0007669"/>
    <property type="project" value="TreeGrafter"/>
</dbReference>
<dbReference type="InterPro" id="IPR044867">
    <property type="entry name" value="DEUBAD_dom"/>
</dbReference>
<evidence type="ECO:0000313" key="12">
    <source>
        <dbReference type="EnsemblMetazoa" id="tetur05g06830.1"/>
    </source>
</evidence>
<evidence type="ECO:0000256" key="6">
    <source>
        <dbReference type="ARBA" id="ARBA00023242"/>
    </source>
</evidence>
<dbReference type="InterPro" id="IPR006773">
    <property type="entry name" value="Rpn13/ADRM1"/>
</dbReference>
<feature type="compositionally biased region" description="Low complexity" evidence="9">
    <location>
        <begin position="218"/>
        <end position="237"/>
    </location>
</feature>
<evidence type="ECO:0000256" key="3">
    <source>
        <dbReference type="ARBA" id="ARBA00009216"/>
    </source>
</evidence>
<evidence type="ECO:0000256" key="7">
    <source>
        <dbReference type="ARBA" id="ARBA00054744"/>
    </source>
</evidence>
<dbReference type="EnsemblMetazoa" id="tetur05g06830.1">
    <property type="protein sequence ID" value="tetur05g06830.1"/>
    <property type="gene ID" value="tetur05g06830"/>
</dbReference>
<dbReference type="OMA" id="SNQRHFF"/>
<dbReference type="EMBL" id="CAEY01001590">
    <property type="status" value="NOT_ANNOTATED_CDS"/>
    <property type="molecule type" value="Genomic_DNA"/>
</dbReference>
<keyword evidence="13" id="KW-1185">Reference proteome</keyword>
<comment type="similarity">
    <text evidence="3">Belongs to the ADRM1 family.</text>
</comment>
<evidence type="ECO:0000259" key="10">
    <source>
        <dbReference type="PROSITE" id="PS51916"/>
    </source>
</evidence>
<evidence type="ECO:0000256" key="9">
    <source>
        <dbReference type="SAM" id="MobiDB-lite"/>
    </source>
</evidence>
<sequence length="392" mass="42568">MSQPFLFGNGNSQQQSKYLVEFKAGKMTMNGSTVTPIKRKGLVYLHQSDDNLMHFCWKDRQTGVTEDDLILFPDDAEFKKVPQCTTGRVFVLKFKTSKRCFYWMQEPSSDKDDDFCKKINEYLNNPPTPGSRGSSSGGPSLSGGLGSLGSLAELGSLRESEFQNLLNNINPQQLMQMIGMQNSSGLSSRPHRSGISSVLSGTGANSSSLNRVGDVEQSASRTASEATATNTSSSGSSQPRIQLGDLQSIISGLSVPKGDQQDKGEIKALSSIIKSEALQTLLANEEFMKGVKERLPPTETAESASTSITLNEQVSSTLQSPQFQQALNKFGMALQSGQLGPLLHQFGLSPACIEAANKGDLEAFVKVLEEEEKKNQGDKKEEKKEDTEMALD</sequence>
<accession>T1K5M7</accession>
<reference evidence="13" key="1">
    <citation type="submission" date="2011-08" db="EMBL/GenBank/DDBJ databases">
        <authorList>
            <person name="Rombauts S."/>
        </authorList>
    </citation>
    <scope>NUCLEOTIDE SEQUENCE</scope>
    <source>
        <strain evidence="13">London</strain>
    </source>
</reference>
<dbReference type="Pfam" id="PF16550">
    <property type="entry name" value="RPN13_C"/>
    <property type="match status" value="1"/>
</dbReference>
<keyword evidence="5" id="KW-0647">Proteasome</keyword>
<feature type="compositionally biased region" description="Polar residues" evidence="9">
    <location>
        <begin position="194"/>
        <end position="210"/>
    </location>
</feature>
<dbReference type="InterPro" id="IPR038108">
    <property type="entry name" value="RPN13_DEUBAD_sf"/>
</dbReference>
<evidence type="ECO:0000256" key="4">
    <source>
        <dbReference type="ARBA" id="ARBA00022490"/>
    </source>
</evidence>
<dbReference type="HOGENOM" id="CLU_041798_2_0_1"/>
<dbReference type="PROSITE" id="PS51916">
    <property type="entry name" value="DEUBAD"/>
    <property type="match status" value="1"/>
</dbReference>
<dbReference type="AlphaFoldDB" id="T1K5M7"/>
<evidence type="ECO:0000256" key="8">
    <source>
        <dbReference type="ARBA" id="ARBA00070663"/>
    </source>
</evidence>
<feature type="compositionally biased region" description="Low complexity" evidence="9">
    <location>
        <begin position="130"/>
        <end position="139"/>
    </location>
</feature>
<dbReference type="InterPro" id="IPR044868">
    <property type="entry name" value="Rpn13/ADRM1_Pru"/>
</dbReference>
<dbReference type="STRING" id="32264.T1K5M7"/>
<comment type="subcellular location">
    <subcellularLocation>
        <location evidence="2">Cytoplasm</location>
    </subcellularLocation>
    <subcellularLocation>
        <location evidence="1">Nucleus</location>
    </subcellularLocation>
</comment>
<dbReference type="GO" id="GO:0005634">
    <property type="term" value="C:nucleus"/>
    <property type="evidence" value="ECO:0007669"/>
    <property type="project" value="UniProtKB-SubCell"/>
</dbReference>
<name>T1K5M7_TETUR</name>
<keyword evidence="4" id="KW-0963">Cytoplasm</keyword>
<organism evidence="12 13">
    <name type="scientific">Tetranychus urticae</name>
    <name type="common">Two-spotted spider mite</name>
    <dbReference type="NCBI Taxonomy" id="32264"/>
    <lineage>
        <taxon>Eukaryota</taxon>
        <taxon>Metazoa</taxon>
        <taxon>Ecdysozoa</taxon>
        <taxon>Arthropoda</taxon>
        <taxon>Chelicerata</taxon>
        <taxon>Arachnida</taxon>
        <taxon>Acari</taxon>
        <taxon>Acariformes</taxon>
        <taxon>Trombidiformes</taxon>
        <taxon>Prostigmata</taxon>
        <taxon>Eleutherengona</taxon>
        <taxon>Raphignathae</taxon>
        <taxon>Tetranychoidea</taxon>
        <taxon>Tetranychidae</taxon>
        <taxon>Tetranychus</taxon>
    </lineage>
</organism>
<feature type="domain" description="Pru" evidence="11">
    <location>
        <begin position="14"/>
        <end position="126"/>
    </location>
</feature>
<dbReference type="OrthoDB" id="340431at2759"/>
<dbReference type="KEGG" id="tut:107360565"/>
<dbReference type="CDD" id="cd13314">
    <property type="entry name" value="PH_Rpn13"/>
    <property type="match status" value="1"/>
</dbReference>
<dbReference type="InterPro" id="IPR038633">
    <property type="entry name" value="Rpn13/ADRM1_Pru_sf"/>
</dbReference>
<feature type="domain" description="DEUBAD" evidence="10">
    <location>
        <begin position="260"/>
        <end position="378"/>
    </location>
</feature>
<keyword evidence="6" id="KW-0539">Nucleus</keyword>
<evidence type="ECO:0000256" key="5">
    <source>
        <dbReference type="ARBA" id="ARBA00022942"/>
    </source>
</evidence>
<feature type="region of interest" description="Disordered" evidence="9">
    <location>
        <begin position="182"/>
        <end position="241"/>
    </location>
</feature>
<feature type="region of interest" description="Disordered" evidence="9">
    <location>
        <begin position="120"/>
        <end position="142"/>
    </location>
</feature>
<dbReference type="PANTHER" id="PTHR12225:SF0">
    <property type="entry name" value="PROTEASOMAL UBIQUITIN RECEPTOR ADRM1"/>
    <property type="match status" value="1"/>
</dbReference>
<dbReference type="PANTHER" id="PTHR12225">
    <property type="entry name" value="ADHESION REGULATING MOLECULE 1 110 KDA CELL MEMBRANE GLYCOPROTEIN"/>
    <property type="match status" value="1"/>
</dbReference>
<proteinExistence type="inferred from homology"/>
<comment type="function">
    <text evidence="7">May function as a proteasomal ubiquitin receptor. May promote the deubiquitinating activity associated with the 26S proteasome.</text>
</comment>
<dbReference type="eggNOG" id="KOG3037">
    <property type="taxonomic scope" value="Eukaryota"/>
</dbReference>
<dbReference type="FunFam" id="2.30.29.70:FF:000001">
    <property type="entry name" value="Proteasomal ubiquitin receptor ADRM1"/>
    <property type="match status" value="1"/>
</dbReference>
<dbReference type="GO" id="GO:0070628">
    <property type="term" value="F:proteasome binding"/>
    <property type="evidence" value="ECO:0007669"/>
    <property type="project" value="TreeGrafter"/>
</dbReference>
<evidence type="ECO:0000256" key="1">
    <source>
        <dbReference type="ARBA" id="ARBA00004123"/>
    </source>
</evidence>